<comment type="caution">
    <text evidence="1">The sequence shown here is derived from an EMBL/GenBank/DDBJ whole genome shotgun (WGS) entry which is preliminary data.</text>
</comment>
<proteinExistence type="predicted"/>
<sequence>MYFQLKNQDKQKPAEKAGFLIFGAVRYVKP</sequence>
<evidence type="ECO:0000313" key="1">
    <source>
        <dbReference type="EMBL" id="CAH0524837.1"/>
    </source>
</evidence>
<organism evidence="1 2">
    <name type="scientific">Vibrio hippocampi</name>
    <dbReference type="NCBI Taxonomy" id="654686"/>
    <lineage>
        <taxon>Bacteria</taxon>
        <taxon>Pseudomonadati</taxon>
        <taxon>Pseudomonadota</taxon>
        <taxon>Gammaproteobacteria</taxon>
        <taxon>Vibrionales</taxon>
        <taxon>Vibrionaceae</taxon>
        <taxon>Vibrio</taxon>
    </lineage>
</organism>
<dbReference type="EMBL" id="CAKLCM010000002">
    <property type="protein sequence ID" value="CAH0524837.1"/>
    <property type="molecule type" value="Genomic_DNA"/>
</dbReference>
<name>A0ABN8DGV6_9VIBR</name>
<gene>
    <name evidence="1" type="ORF">VHP8226_00512</name>
</gene>
<accession>A0ABN8DGV6</accession>
<protein>
    <submittedName>
        <fullName evidence="1">Uncharacterized protein</fullName>
    </submittedName>
</protein>
<evidence type="ECO:0000313" key="2">
    <source>
        <dbReference type="Proteomes" id="UP000838160"/>
    </source>
</evidence>
<keyword evidence="2" id="KW-1185">Reference proteome</keyword>
<reference evidence="1" key="1">
    <citation type="submission" date="2021-12" db="EMBL/GenBank/DDBJ databases">
        <authorList>
            <person name="Rodrigo-Torres L."/>
            <person name="Arahal R. D."/>
            <person name="Lucena T."/>
        </authorList>
    </citation>
    <scope>NUCLEOTIDE SEQUENCE</scope>
    <source>
        <strain evidence="1">CECT 8226</strain>
    </source>
</reference>
<dbReference type="Proteomes" id="UP000838160">
    <property type="component" value="Unassembled WGS sequence"/>
</dbReference>